<evidence type="ECO:0000313" key="3">
    <source>
        <dbReference type="WBParaSite" id="TMUE_2000006933.1"/>
    </source>
</evidence>
<keyword evidence="1" id="KW-1185">Reference proteome</keyword>
<organism evidence="1 3">
    <name type="scientific">Trichuris muris</name>
    <name type="common">Mouse whipworm</name>
    <dbReference type="NCBI Taxonomy" id="70415"/>
    <lineage>
        <taxon>Eukaryota</taxon>
        <taxon>Metazoa</taxon>
        <taxon>Ecdysozoa</taxon>
        <taxon>Nematoda</taxon>
        <taxon>Enoplea</taxon>
        <taxon>Dorylaimia</taxon>
        <taxon>Trichinellida</taxon>
        <taxon>Trichuridae</taxon>
        <taxon>Trichuris</taxon>
    </lineage>
</organism>
<accession>A0A5S6QI92</accession>
<reference evidence="1" key="1">
    <citation type="submission" date="2013-11" db="EMBL/GenBank/DDBJ databases">
        <authorList>
            <person name="Aslett M."/>
        </authorList>
    </citation>
    <scope>NUCLEOTIDE SEQUENCE [LARGE SCALE GENOMIC DNA]</scope>
    <source>
        <strain evidence="1">Edinburgh</strain>
    </source>
</reference>
<reference evidence="2 3" key="3">
    <citation type="submission" date="2019-12" db="UniProtKB">
        <authorList>
            <consortium name="WormBaseParasite"/>
        </authorList>
    </citation>
    <scope>IDENTIFICATION</scope>
</reference>
<dbReference type="WBParaSite" id="TMUE_2000006933.1">
    <property type="protein sequence ID" value="TMUE_2000006933.1"/>
    <property type="gene ID" value="WBGene00285563"/>
</dbReference>
<protein>
    <submittedName>
        <fullName evidence="2 3">Uncharacterized protein</fullName>
    </submittedName>
</protein>
<dbReference type="Proteomes" id="UP000046395">
    <property type="component" value="Unassembled WGS sequence"/>
</dbReference>
<sequence length="68" mass="7476">MICEFGTICVQDLVPGNAVSLSIYFKPTRAAIYNKTTALVSATKSRQFSPTYGMHWYDVGTVSPQVIT</sequence>
<reference evidence="1" key="2">
    <citation type="submission" date="2014-03" db="EMBL/GenBank/DDBJ databases">
        <title>The whipworm genome and dual-species transcriptomics of an intimate host-pathogen interaction.</title>
        <authorList>
            <person name="Foth B.J."/>
            <person name="Tsai I.J."/>
            <person name="Reid A.J."/>
            <person name="Bancroft A.J."/>
            <person name="Nichol S."/>
            <person name="Tracey A."/>
            <person name="Holroyd N."/>
            <person name="Cotton J.A."/>
            <person name="Stanley E.J."/>
            <person name="Zarowiecki M."/>
            <person name="Liu J.Z."/>
            <person name="Huckvale T."/>
            <person name="Cooper P.J."/>
            <person name="Grencis R.K."/>
            <person name="Berriman M."/>
        </authorList>
    </citation>
    <scope>NUCLEOTIDE SEQUENCE [LARGE SCALE GENOMIC DNA]</scope>
    <source>
        <strain evidence="1">Edinburgh</strain>
    </source>
</reference>
<dbReference type="AlphaFoldDB" id="A0A5S6QI92"/>
<evidence type="ECO:0000313" key="2">
    <source>
        <dbReference type="WBParaSite" id="TMUE_0000001676.1"/>
    </source>
</evidence>
<proteinExistence type="predicted"/>
<evidence type="ECO:0000313" key="1">
    <source>
        <dbReference type="Proteomes" id="UP000046395"/>
    </source>
</evidence>
<name>A0A5S6QI92_TRIMR</name>
<dbReference type="WBParaSite" id="TMUE_0000001676.1">
    <property type="protein sequence ID" value="TMUE_0000001676.1"/>
    <property type="gene ID" value="WBGene00297561"/>
</dbReference>